<sequence>MTVIYADLVLGLNLVLDWTLLRMTAKLRGIRPTRTRVIGAALIGTLYAGVLFVPTVPFLLTLGGKVLISICMLMVAFGFHQFGYFFRNLLAFYFSAFVIAGGAIGIQYLLQDATLWAVFQHTASDVVQEKLKFGAALLMIGLCCAYGLYRLSWGQQKQQAQMNSFLVQVEIGIGGQVCSCTGLIDTGNSLKEPLSGAPVMITDVELWQGILPASWLKAVREGDVLNGLNEACSEEEKGVVDEAKLRIIPYRGVNANSQWMIGFKPDYIHITYDQSIYRITQAIIGLDSGKLSADQQFQAIVHPDMVDASLKVEGCASASSEALATKAS</sequence>
<gene>
    <name evidence="3" type="ORF">SAMN06295960_0403</name>
</gene>
<organism evidence="3 4">
    <name type="scientific">Paenibacillus aquistagni</name>
    <dbReference type="NCBI Taxonomy" id="1852522"/>
    <lineage>
        <taxon>Bacteria</taxon>
        <taxon>Bacillati</taxon>
        <taxon>Bacillota</taxon>
        <taxon>Bacilli</taxon>
        <taxon>Bacillales</taxon>
        <taxon>Paenibacillaceae</taxon>
        <taxon>Paenibacillus</taxon>
    </lineage>
</organism>
<dbReference type="OrthoDB" id="2690199at2"/>
<evidence type="ECO:0000313" key="4">
    <source>
        <dbReference type="Proteomes" id="UP000193834"/>
    </source>
</evidence>
<feature type="transmembrane region" description="Helical" evidence="2">
    <location>
        <begin position="90"/>
        <end position="110"/>
    </location>
</feature>
<keyword evidence="4" id="KW-1185">Reference proteome</keyword>
<evidence type="ECO:0000256" key="2">
    <source>
        <dbReference type="SAM" id="Phobius"/>
    </source>
</evidence>
<dbReference type="EMBL" id="FXAZ01000001">
    <property type="protein sequence ID" value="SMG13488.1"/>
    <property type="molecule type" value="Genomic_DNA"/>
</dbReference>
<feature type="transmembrane region" description="Helical" evidence="2">
    <location>
        <begin position="66"/>
        <end position="83"/>
    </location>
</feature>
<dbReference type="GO" id="GO:0004190">
    <property type="term" value="F:aspartic-type endopeptidase activity"/>
    <property type="evidence" value="ECO:0007669"/>
    <property type="project" value="InterPro"/>
</dbReference>
<feature type="transmembrane region" description="Helical" evidence="2">
    <location>
        <begin position="130"/>
        <end position="149"/>
    </location>
</feature>
<proteinExistence type="predicted"/>
<keyword evidence="2" id="KW-0812">Transmembrane</keyword>
<dbReference type="PIRSF" id="PIRSF018571">
    <property type="entry name" value="SpoIIGA"/>
    <property type="match status" value="1"/>
</dbReference>
<evidence type="ECO:0000313" key="3">
    <source>
        <dbReference type="EMBL" id="SMG13488.1"/>
    </source>
</evidence>
<accession>A0A1X7IGF8</accession>
<dbReference type="GO" id="GO:0006508">
    <property type="term" value="P:proteolysis"/>
    <property type="evidence" value="ECO:0007669"/>
    <property type="project" value="InterPro"/>
</dbReference>
<feature type="active site" evidence="1">
    <location>
        <position position="185"/>
    </location>
</feature>
<dbReference type="RefSeq" id="WP_085492678.1">
    <property type="nucleotide sequence ID" value="NZ_FXAZ01000001.1"/>
</dbReference>
<evidence type="ECO:0000256" key="1">
    <source>
        <dbReference type="PIRSR" id="PIRSR018571-1"/>
    </source>
</evidence>
<keyword evidence="2" id="KW-0472">Membrane</keyword>
<dbReference type="Proteomes" id="UP000193834">
    <property type="component" value="Unassembled WGS sequence"/>
</dbReference>
<name>A0A1X7IGF8_9BACL</name>
<keyword evidence="2" id="KW-1133">Transmembrane helix</keyword>
<dbReference type="STRING" id="1852522.SAMN06295960_0403"/>
<reference evidence="3 4" key="1">
    <citation type="submission" date="2017-04" db="EMBL/GenBank/DDBJ databases">
        <authorList>
            <person name="Afonso C.L."/>
            <person name="Miller P.J."/>
            <person name="Scott M.A."/>
            <person name="Spackman E."/>
            <person name="Goraichik I."/>
            <person name="Dimitrov K.M."/>
            <person name="Suarez D.L."/>
            <person name="Swayne D.E."/>
        </authorList>
    </citation>
    <scope>NUCLEOTIDE SEQUENCE [LARGE SCALE GENOMIC DNA]</scope>
    <source>
        <strain evidence="3 4">11</strain>
    </source>
</reference>
<dbReference type="InterPro" id="IPR005081">
    <property type="entry name" value="SpoIIGA"/>
</dbReference>
<protein>
    <submittedName>
        <fullName evidence="3">Stage II sporulation protein GA (Sporulation sigma-E factor processing peptidase)</fullName>
    </submittedName>
</protein>
<dbReference type="Pfam" id="PF03419">
    <property type="entry name" value="Peptidase_U4"/>
    <property type="match status" value="1"/>
</dbReference>
<feature type="transmembrane region" description="Helical" evidence="2">
    <location>
        <begin position="37"/>
        <end position="60"/>
    </location>
</feature>
<dbReference type="GO" id="GO:0030436">
    <property type="term" value="P:asexual sporulation"/>
    <property type="evidence" value="ECO:0007669"/>
    <property type="project" value="InterPro"/>
</dbReference>
<dbReference type="AlphaFoldDB" id="A0A1X7IGF8"/>